<keyword evidence="14 20" id="KW-0156">Chromatin regulator</keyword>
<dbReference type="PROSITE" id="PS00915">
    <property type="entry name" value="PI3_4_KINASE_1"/>
    <property type="match status" value="1"/>
</dbReference>
<protein>
    <recommendedName>
        <fullName evidence="6 20">Serine/threonine-protein kinase Tel1</fullName>
        <ecNumber evidence="5 20">2.7.11.1</ecNumber>
    </recommendedName>
</protein>
<comment type="subcellular location">
    <subcellularLocation>
        <location evidence="2 20">Chromosome</location>
        <location evidence="2 20">Telomere</location>
    </subcellularLocation>
    <subcellularLocation>
        <location evidence="1 20">Nucleus</location>
    </subcellularLocation>
</comment>
<keyword evidence="13 20" id="KW-0067">ATP-binding</keyword>
<evidence type="ECO:0000256" key="1">
    <source>
        <dbReference type="ARBA" id="ARBA00004123"/>
    </source>
</evidence>
<evidence type="ECO:0000256" key="8">
    <source>
        <dbReference type="ARBA" id="ARBA00022527"/>
    </source>
</evidence>
<dbReference type="InterPro" id="IPR038980">
    <property type="entry name" value="ATM_plant"/>
</dbReference>
<keyword evidence="16 20" id="KW-0539">Nucleus</keyword>
<dbReference type="GO" id="GO:0006325">
    <property type="term" value="P:chromatin organization"/>
    <property type="evidence" value="ECO:0007669"/>
    <property type="project" value="UniProtKB-KW"/>
</dbReference>
<name>A0A6A6J9S9_WESOR</name>
<reference evidence="25" key="1">
    <citation type="journal article" date="2020" name="Stud. Mycol.">
        <title>101 Dothideomycetes genomes: a test case for predicting lifestyles and emergence of pathogens.</title>
        <authorList>
            <person name="Haridas S."/>
            <person name="Albert R."/>
            <person name="Binder M."/>
            <person name="Bloem J."/>
            <person name="Labutti K."/>
            <person name="Salamov A."/>
            <person name="Andreopoulos B."/>
            <person name="Baker S."/>
            <person name="Barry K."/>
            <person name="Bills G."/>
            <person name="Bluhm B."/>
            <person name="Cannon C."/>
            <person name="Castanera R."/>
            <person name="Culley D."/>
            <person name="Daum C."/>
            <person name="Ezra D."/>
            <person name="Gonzalez J."/>
            <person name="Henrissat B."/>
            <person name="Kuo A."/>
            <person name="Liang C."/>
            <person name="Lipzen A."/>
            <person name="Lutzoni F."/>
            <person name="Magnuson J."/>
            <person name="Mondo S."/>
            <person name="Nolan M."/>
            <person name="Ohm R."/>
            <person name="Pangilinan J."/>
            <person name="Park H.-J."/>
            <person name="Ramirez L."/>
            <person name="Alfaro M."/>
            <person name="Sun H."/>
            <person name="Tritt A."/>
            <person name="Yoshinaga Y."/>
            <person name="Zwiers L.-H."/>
            <person name="Turgeon B."/>
            <person name="Goodwin S."/>
            <person name="Spatafora J."/>
            <person name="Crous P."/>
            <person name="Grigoriev I."/>
        </authorList>
    </citation>
    <scope>NUCLEOTIDE SEQUENCE</scope>
    <source>
        <strain evidence="25">CBS 379.55</strain>
    </source>
</reference>
<keyword evidence="26" id="KW-1185">Reference proteome</keyword>
<dbReference type="EC" id="2.7.11.1" evidence="5 20"/>
<dbReference type="GO" id="GO:0035556">
    <property type="term" value="P:intracellular signal transduction"/>
    <property type="evidence" value="ECO:0007669"/>
    <property type="project" value="UniProtKB-ARBA"/>
</dbReference>
<keyword evidence="15 20" id="KW-0779">Telomere</keyword>
<dbReference type="Pfam" id="PF02260">
    <property type="entry name" value="FATC"/>
    <property type="match status" value="1"/>
</dbReference>
<proteinExistence type="inferred from homology"/>
<dbReference type="PROSITE" id="PS51189">
    <property type="entry name" value="FAT"/>
    <property type="match status" value="1"/>
</dbReference>
<dbReference type="Pfam" id="PF11640">
    <property type="entry name" value="TAN"/>
    <property type="match status" value="1"/>
</dbReference>
<evidence type="ECO:0000259" key="24">
    <source>
        <dbReference type="PROSITE" id="PS51190"/>
    </source>
</evidence>
<dbReference type="PROSITE" id="PS51190">
    <property type="entry name" value="FATC"/>
    <property type="match status" value="1"/>
</dbReference>
<dbReference type="InterPro" id="IPR011009">
    <property type="entry name" value="Kinase-like_dom_sf"/>
</dbReference>
<dbReference type="SUPFAM" id="SSF48371">
    <property type="entry name" value="ARM repeat"/>
    <property type="match status" value="1"/>
</dbReference>
<feature type="domain" description="FAT" evidence="23">
    <location>
        <begin position="1873"/>
        <end position="2480"/>
    </location>
</feature>
<evidence type="ECO:0000256" key="13">
    <source>
        <dbReference type="ARBA" id="ARBA00022840"/>
    </source>
</evidence>
<dbReference type="Pfam" id="PF00454">
    <property type="entry name" value="PI3_PI4_kinase"/>
    <property type="match status" value="1"/>
</dbReference>
<keyword evidence="11 20" id="KW-0227">DNA damage</keyword>
<dbReference type="EMBL" id="ML986513">
    <property type="protein sequence ID" value="KAF2273142.1"/>
    <property type="molecule type" value="Genomic_DNA"/>
</dbReference>
<dbReference type="InterPro" id="IPR044107">
    <property type="entry name" value="PIKKc_ATM"/>
</dbReference>
<dbReference type="Proteomes" id="UP000800097">
    <property type="component" value="Unassembled WGS sequence"/>
</dbReference>
<accession>A0A6A6J9S9</accession>
<dbReference type="GeneID" id="54554909"/>
<sequence length="2979" mass="333851">MGVSSINDAKVLISSGRVSDRTTGLKELIHILRHNRGKSILEVLTNKSYLALCETLFQCLRDERTSYLRNKARTARTSALLPLSASALRQVVSTGVRTFKTSTAESIIHTIIEVSPGKDGTLIHVLLEDLPKALRGVLEYQPHVERLSDQTWVAAVEFCLNALSSFLADTEADVPDSLSTASPGSRSRTRTPFDSTEPATPTTRLRDRPTGKSMPEAFVQPAEDFVHCIQLLTKASNAPILCKADNILSTLILFLQRKSGRSRSAALAAINSVVTRTSLHSTVLTKRTIQDLLPLMKPMWADPLLRDELLIFLIKSEAHILSILSDEHEDAASFDLEALVETMYGEYRRRQESTILQFLEEDHLSLRHLGSPRGSTHPLNTAAFSLEAQQAQQTRSESLWALVSAIARFSYMLDNRRRNKSHDMEAPDELPTKRMRTTQHFKEYLRHVSEPKSNAKRAALNVLAFMVQEGPVEEDDLQSMLEKLTAYISDENPVHSSWASIVLAAAAFQPCSSQPGLLPLWLSAWHSACRTLTSVSSSRAACHLLNTLLRLKIVPFSIISETVQSMVVSIELSGPALLTDASSSFLTTLIQQRMIENPTNYNYTAERVMNWLLSKWTPTLWSDKNYSSLHAHHCNARDVLALVHACLDRPFTPLEPSPYFVLGHISHARVQASQSHQLTRYILLLLEEREMDLPSVSPECSATTTEHLPTQLEMKLLDFCLAELEKTKQTWKECTQKNPQGITADMLRIVTNLCIVASALSAFGAVNSKRNQMLESSVDALILSLGNFLVKRETEQYKVDAVIDTCSTQLPDVQQLKSLSRASFRDSGMLLLATHFSRAIVSRKALKDSFHIDDDLMDVDDVHGSQTIGGAFNPEHDVPRHEIQAESNPAALRANVAAYLQFISCVAEHPNEHEQLDHIPSEFVDHIISMREDDLLRSKLFISALLCTPFRLDRASCIRLLERFTEALLDPAAREYNTSEVANVMVVQVLIGTIPAMDPGATDREGQELYDIVESLYAYYAKEMERGGVRRSLGLQRLLVDFVHGLLKHHPTFAENRKSPSVRTSLFELLKQGEIPLKYRIAEILPSVFDCFILPEHNKILEDIDRSLPTDPGWVEGIAIRLLVLARLASAWHTLLRQGVYQIFATAGSIESAIPHAKRCITTVAEARKLTKPAALFRLFAPQIIFTWLDRKRTFSEIPFLAFDYPSLHALICDIESEAVGQAIMLGLRSEVEYLAQLLGKSTAEALDRNIAKSAAYAISWDTCKGFARNKSDTSNEKLLREMIGSDRYASLLQMHFPRILGYIMQTIEQEERISKALEKRPAYAETAKALKEMADISHSAQNFDLGLEPSFNAYYVFDQLERLCRRVGVTDPIHFWKPDIYTCVMRMLLDRLHSALGSLHARSIIRKIRILVALAGNVAYRGYPLQMTLQSLRPLLTDIQCAEDTLGIVQYLFLHGKEDLRAHFGFVTGIGLSILISIRVFLGSSQDSTTQESHHKATMNKANHFHTWLTKYLDTYADMLLGVEKPASVKAFKQIIHAASHVRVEGNSIKGSEESRLLLQILEDVRSGRGLLNKASREVALGLLCQDFQPASSARDDVLDSDSIIADYAPLIWESCQRDNIGDGYKLWAAKVLGRAFSANGEVKRKADPSLPWSSVPISPQAPLGRSSREAIIEKIAELFHSDDRKEVGLAESAIRSLISRNTKKDYIHELDDKVPTAIGEALMVPIPVEPEIETRNIGGDLKQCGFPPPEGKHGIPVAVWIRDLAVSLCDGAPQDRILSCLPKLLLGIDELAALLFPYIVHLVLLDEPGADRRVRQTMSEITMSWFHNCTPKTAPFVRILIQTILYLRSQPVPKEVTRVDRDEWLEIDYLQAAKAAAACGMYRSALLFAETSAGKLPFKSTSRRASKLAQPPSIPVDLQMEIYKNLDEPDSFYGVDRGHSLTSVLDRLDHEADGVKSLLFRGARLDSQIRRSNTTDSADSRGIVKSLISLNMNSITNDLLSNEPFRDIGDDAIDSTLHTARKLGKWDIKTPEGNHSEASTLFKGFQGLHYAKDVQGAKRHLDRQLLATMDCLSKRDKSSAATKSHLRALAVLAEADDLINTPDPRQLLDVWDQMKSREKWMRAGEFEDVRLILSCRETLFSVLGSNSALQESLRAQTGTIRHMEVEALVQSSVISRKHGALQDSLSSVTYLSDIVQQCKAIGLDIEAVAQYEVASVLWDQGETETSIRMRQQLIDHTKFDSQGSDISLPVLLSKLGHHLAEARLEKPDTIIKEYLEPAIKELKGQIHGAVPGQVFHEFAFFCDKQLQNPEAAEDLARIKTVMDRKAQECEEFRKLAAAEKSSKTMRETYKRNAQRAATWYKLDKAEYDRLRKGREMFLQQCLENYLLSLQATDEYNNDALRVFSLWLEYSDTQLANDAVNSHLSKVPSGKFALLMNQLSSRLQAESTDFQKLLSALVYRICVDHPYHGMYNIFAIQTKVSSGSKEDVVRSKDESAKSRQRAASTMAAMFNNDKRARTYWTTISQSAELYHALAMFKNEADNRQGREIALDKYAESKAIVHRIPAMKVPPATLQVEVRASCDYSDLPKITSFKPKMSIANGLSAPKIITAIASDGKPYKQLFKSGNDDLRQDAIMEQVFDQVSRLLKNHTTTRLRNLGIRTYKVLPLSTRSGLMEFVQNTIPLHQYVMPAHEKYYPNDWKSDKCRKDMAMCQSDSVSTRIKIWQKIAENFHPVLRFFFLERFEDPDEWFEKRLNYTRSTAAISILGHVLGLGDRHCHNILLDEKSGEVVHIDLGVSFEAGRVLPVPEVVPFRLTRDLVDAMGYTKTEGVFRRCCEFTMDTLREERESIMTLLNVLRYDPLVNWSVTPEKAKRMQEAQDTANASRAGTVGPGGATPAPVPTPVPSAVNVSGVLDDGGMLQHSHRKREEQQAGEAGRALSVVEKKLSKTLSTPATVNELIQTATDERNLAVLYCGWASYA</sequence>
<evidence type="ECO:0000256" key="11">
    <source>
        <dbReference type="ARBA" id="ARBA00022763"/>
    </source>
</evidence>
<dbReference type="CDD" id="cd05171">
    <property type="entry name" value="PIKKc_ATM"/>
    <property type="match status" value="1"/>
</dbReference>
<dbReference type="Gene3D" id="3.30.1010.10">
    <property type="entry name" value="Phosphatidylinositol 3-kinase Catalytic Subunit, Chain A, domain 4"/>
    <property type="match status" value="1"/>
</dbReference>
<evidence type="ECO:0000256" key="6">
    <source>
        <dbReference type="ARBA" id="ARBA00014619"/>
    </source>
</evidence>
<keyword evidence="8 20" id="KW-0723">Serine/threonine-protein kinase</keyword>
<feature type="region of interest" description="Disordered" evidence="21">
    <location>
        <begin position="174"/>
        <end position="213"/>
    </location>
</feature>
<keyword evidence="12 20" id="KW-0418">Kinase</keyword>
<dbReference type="FunFam" id="3.30.1010.10:FF:000019">
    <property type="entry name" value="Serine/threonine-protein kinase Tel1"/>
    <property type="match status" value="1"/>
</dbReference>
<evidence type="ECO:0000256" key="15">
    <source>
        <dbReference type="ARBA" id="ARBA00022895"/>
    </source>
</evidence>
<evidence type="ECO:0000259" key="23">
    <source>
        <dbReference type="PROSITE" id="PS51189"/>
    </source>
</evidence>
<evidence type="ECO:0000313" key="25">
    <source>
        <dbReference type="EMBL" id="KAF2273142.1"/>
    </source>
</evidence>
<feature type="compositionally biased region" description="Polar residues" evidence="21">
    <location>
        <begin position="177"/>
        <end position="203"/>
    </location>
</feature>
<dbReference type="GO" id="GO:0000781">
    <property type="term" value="C:chromosome, telomeric region"/>
    <property type="evidence" value="ECO:0007669"/>
    <property type="project" value="UniProtKB-SubCell"/>
</dbReference>
<dbReference type="InterPro" id="IPR000403">
    <property type="entry name" value="PI3/4_kinase_cat_dom"/>
</dbReference>
<dbReference type="GO" id="GO:0006281">
    <property type="term" value="P:DNA repair"/>
    <property type="evidence" value="ECO:0007669"/>
    <property type="project" value="InterPro"/>
</dbReference>
<comment type="similarity">
    <text evidence="3 20">Belongs to the PI3/PI4-kinase family. ATM subfamily.</text>
</comment>
<dbReference type="Gene3D" id="1.10.1070.11">
    <property type="entry name" value="Phosphatidylinositol 3-/4-kinase, catalytic domain"/>
    <property type="match status" value="1"/>
</dbReference>
<evidence type="ECO:0000256" key="4">
    <source>
        <dbReference type="ARBA" id="ARBA00011370"/>
    </source>
</evidence>
<dbReference type="InterPro" id="IPR016024">
    <property type="entry name" value="ARM-type_fold"/>
</dbReference>
<dbReference type="RefSeq" id="XP_033650681.1">
    <property type="nucleotide sequence ID" value="XM_033801734.1"/>
</dbReference>
<comment type="catalytic activity">
    <reaction evidence="18 20">
        <text>L-threonyl-[protein] + ATP = O-phospho-L-threonyl-[protein] + ADP + H(+)</text>
        <dbReference type="Rhea" id="RHEA:46608"/>
        <dbReference type="Rhea" id="RHEA-COMP:11060"/>
        <dbReference type="Rhea" id="RHEA-COMP:11605"/>
        <dbReference type="ChEBI" id="CHEBI:15378"/>
        <dbReference type="ChEBI" id="CHEBI:30013"/>
        <dbReference type="ChEBI" id="CHEBI:30616"/>
        <dbReference type="ChEBI" id="CHEBI:61977"/>
        <dbReference type="ChEBI" id="CHEBI:456216"/>
        <dbReference type="EC" id="2.7.11.1"/>
    </reaction>
</comment>
<evidence type="ECO:0000256" key="19">
    <source>
        <dbReference type="ARBA" id="ARBA00048679"/>
    </source>
</evidence>
<evidence type="ECO:0000256" key="5">
    <source>
        <dbReference type="ARBA" id="ARBA00012513"/>
    </source>
</evidence>
<evidence type="ECO:0000259" key="22">
    <source>
        <dbReference type="PROSITE" id="PS50290"/>
    </source>
</evidence>
<evidence type="ECO:0000256" key="17">
    <source>
        <dbReference type="ARBA" id="ARBA00025079"/>
    </source>
</evidence>
<evidence type="ECO:0000256" key="10">
    <source>
        <dbReference type="ARBA" id="ARBA00022741"/>
    </source>
</evidence>
<dbReference type="PANTHER" id="PTHR37079">
    <property type="entry name" value="SERINE/THREONINE-PROTEIN KINASE ATM"/>
    <property type="match status" value="1"/>
</dbReference>
<dbReference type="SUPFAM" id="SSF56112">
    <property type="entry name" value="Protein kinase-like (PK-like)"/>
    <property type="match status" value="1"/>
</dbReference>
<comment type="function">
    <text evidence="17 20">Serine/threonine protein kinase which activates checkpoint signaling upon genotoxic stresses such as ionizing radiation (IR), ultraviolet light (UV), or DNA replication stalling, thereby acting as a DNA damage sensor. Recognizes the substrate consensus sequence [ST]-Q. Phosphorylates histone H2A to form H2AS128ph (gamma-H2A) at sites of DNA damage, involved in the regulation of DNA damage response mechanism. Required for the control of telomere length and genome stability.</text>
</comment>
<dbReference type="SMART" id="SM01342">
    <property type="entry name" value="TAN"/>
    <property type="match status" value="1"/>
</dbReference>
<evidence type="ECO:0000256" key="7">
    <source>
        <dbReference type="ARBA" id="ARBA00022454"/>
    </source>
</evidence>
<keyword evidence="7 20" id="KW-0158">Chromosome</keyword>
<evidence type="ECO:0000256" key="18">
    <source>
        <dbReference type="ARBA" id="ARBA00047899"/>
    </source>
</evidence>
<evidence type="ECO:0000256" key="21">
    <source>
        <dbReference type="SAM" id="MobiDB-lite"/>
    </source>
</evidence>
<evidence type="ECO:0000256" key="12">
    <source>
        <dbReference type="ARBA" id="ARBA00022777"/>
    </source>
</evidence>
<evidence type="ECO:0000256" key="3">
    <source>
        <dbReference type="ARBA" id="ARBA00010769"/>
    </source>
</evidence>
<dbReference type="InterPro" id="IPR003152">
    <property type="entry name" value="FATC_dom"/>
</dbReference>
<evidence type="ECO:0000256" key="2">
    <source>
        <dbReference type="ARBA" id="ARBA00004574"/>
    </source>
</evidence>
<dbReference type="PROSITE" id="PS00916">
    <property type="entry name" value="PI3_4_KINASE_2"/>
    <property type="match status" value="1"/>
</dbReference>
<comment type="subunit">
    <text evidence="4">Associates with DNA double-strand breaks.</text>
</comment>
<dbReference type="PROSITE" id="PS50290">
    <property type="entry name" value="PI3_4_KINASE_3"/>
    <property type="match status" value="1"/>
</dbReference>
<dbReference type="GO" id="GO:0005524">
    <property type="term" value="F:ATP binding"/>
    <property type="evidence" value="ECO:0007669"/>
    <property type="project" value="UniProtKB-KW"/>
</dbReference>
<keyword evidence="10 20" id="KW-0547">Nucleotide-binding</keyword>
<evidence type="ECO:0000313" key="26">
    <source>
        <dbReference type="Proteomes" id="UP000800097"/>
    </source>
</evidence>
<dbReference type="InterPro" id="IPR036940">
    <property type="entry name" value="PI3/4_kinase_cat_sf"/>
</dbReference>
<dbReference type="GO" id="GO:0005634">
    <property type="term" value="C:nucleus"/>
    <property type="evidence" value="ECO:0007669"/>
    <property type="project" value="UniProtKB-SubCell"/>
</dbReference>
<evidence type="ECO:0000256" key="9">
    <source>
        <dbReference type="ARBA" id="ARBA00022679"/>
    </source>
</evidence>
<gene>
    <name evidence="25" type="ORF">EI97DRAFT_469884</name>
</gene>
<feature type="domain" description="FATC" evidence="24">
    <location>
        <begin position="2947"/>
        <end position="2979"/>
    </location>
</feature>
<evidence type="ECO:0000256" key="16">
    <source>
        <dbReference type="ARBA" id="ARBA00023242"/>
    </source>
</evidence>
<dbReference type="SMART" id="SM00146">
    <property type="entry name" value="PI3Kc"/>
    <property type="match status" value="1"/>
</dbReference>
<dbReference type="SMART" id="SM01343">
    <property type="entry name" value="FATC"/>
    <property type="match status" value="1"/>
</dbReference>
<organism evidence="25 26">
    <name type="scientific">Westerdykella ornata</name>
    <dbReference type="NCBI Taxonomy" id="318751"/>
    <lineage>
        <taxon>Eukaryota</taxon>
        <taxon>Fungi</taxon>
        <taxon>Dikarya</taxon>
        <taxon>Ascomycota</taxon>
        <taxon>Pezizomycotina</taxon>
        <taxon>Dothideomycetes</taxon>
        <taxon>Pleosporomycetidae</taxon>
        <taxon>Pleosporales</taxon>
        <taxon>Sporormiaceae</taxon>
        <taxon>Westerdykella</taxon>
    </lineage>
</organism>
<evidence type="ECO:0000256" key="20">
    <source>
        <dbReference type="RuleBase" id="RU365027"/>
    </source>
</evidence>
<dbReference type="InterPro" id="IPR018936">
    <property type="entry name" value="PI3/4_kinase_CS"/>
</dbReference>
<keyword evidence="9 20" id="KW-0808">Transferase</keyword>
<dbReference type="OrthoDB" id="381190at2759"/>
<dbReference type="InterPro" id="IPR014009">
    <property type="entry name" value="PIK_FAT"/>
</dbReference>
<dbReference type="GO" id="GO:0004674">
    <property type="term" value="F:protein serine/threonine kinase activity"/>
    <property type="evidence" value="ECO:0007669"/>
    <property type="project" value="UniProtKB-KW"/>
</dbReference>
<feature type="region of interest" description="Disordered" evidence="21">
    <location>
        <begin position="2870"/>
        <end position="2901"/>
    </location>
</feature>
<dbReference type="PANTHER" id="PTHR37079:SF4">
    <property type="entry name" value="SERINE_THREONINE-PROTEIN KINASE ATM"/>
    <property type="match status" value="1"/>
</dbReference>
<evidence type="ECO:0000256" key="14">
    <source>
        <dbReference type="ARBA" id="ARBA00022853"/>
    </source>
</evidence>
<comment type="catalytic activity">
    <reaction evidence="19">
        <text>L-seryl-[protein] + ATP = O-phospho-L-seryl-[protein] + ADP + H(+)</text>
        <dbReference type="Rhea" id="RHEA:17989"/>
        <dbReference type="Rhea" id="RHEA-COMP:9863"/>
        <dbReference type="Rhea" id="RHEA-COMP:11604"/>
        <dbReference type="ChEBI" id="CHEBI:15378"/>
        <dbReference type="ChEBI" id="CHEBI:29999"/>
        <dbReference type="ChEBI" id="CHEBI:30616"/>
        <dbReference type="ChEBI" id="CHEBI:83421"/>
        <dbReference type="ChEBI" id="CHEBI:456216"/>
        <dbReference type="EC" id="2.7.11.1"/>
    </reaction>
</comment>
<dbReference type="InterPro" id="IPR021668">
    <property type="entry name" value="TAN"/>
</dbReference>
<feature type="domain" description="PI3K/PI4K catalytic" evidence="22">
    <location>
        <begin position="2593"/>
        <end position="2903"/>
    </location>
</feature>